<dbReference type="SUPFAM" id="SSF52172">
    <property type="entry name" value="CheY-like"/>
    <property type="match status" value="1"/>
</dbReference>
<dbReference type="OrthoDB" id="9782655at2"/>
<keyword evidence="7" id="KW-1185">Reference proteome</keyword>
<dbReference type="Pfam" id="PF00072">
    <property type="entry name" value="Response_reg"/>
    <property type="match status" value="1"/>
</dbReference>
<name>A0A0D6JKD8_9HYPH</name>
<dbReference type="Pfam" id="PF00196">
    <property type="entry name" value="GerE"/>
    <property type="match status" value="1"/>
</dbReference>
<dbReference type="InterPro" id="IPR036388">
    <property type="entry name" value="WH-like_DNA-bd_sf"/>
</dbReference>
<dbReference type="SMART" id="SM00448">
    <property type="entry name" value="REC"/>
    <property type="match status" value="1"/>
</dbReference>
<organism evidence="6 7">
    <name type="scientific">Candidatus Filomicrobium marinum</name>
    <dbReference type="NCBI Taxonomy" id="1608628"/>
    <lineage>
        <taxon>Bacteria</taxon>
        <taxon>Pseudomonadati</taxon>
        <taxon>Pseudomonadota</taxon>
        <taxon>Alphaproteobacteria</taxon>
        <taxon>Hyphomicrobiales</taxon>
        <taxon>Hyphomicrobiaceae</taxon>
        <taxon>Filomicrobium</taxon>
    </lineage>
</organism>
<sequence>MGWGGMSLRKIVIADGIPLFRDGLRRLVLRYVTDAFVLEADDFDSMLRVASENHPALFVLDLLLCGHEYCAAISRLRQHCPDSAILVIAADTQKAQIKAIIEHGADGCVARSVKPEVMVEVLTATLGDEPVGRVELSELSPRQRQILEQLALGRTNKEIALALGISHYTVRVHISSLFRLLGVNSRTAAVAAASGLRL</sequence>
<dbReference type="Gene3D" id="1.10.10.10">
    <property type="entry name" value="Winged helix-like DNA-binding domain superfamily/Winged helix DNA-binding domain"/>
    <property type="match status" value="1"/>
</dbReference>
<feature type="domain" description="Response regulatory" evidence="5">
    <location>
        <begin position="10"/>
        <end position="126"/>
    </location>
</feature>
<evidence type="ECO:0000259" key="5">
    <source>
        <dbReference type="PROSITE" id="PS50110"/>
    </source>
</evidence>
<evidence type="ECO:0000256" key="1">
    <source>
        <dbReference type="ARBA" id="ARBA00022553"/>
    </source>
</evidence>
<dbReference type="InterPro" id="IPR001789">
    <property type="entry name" value="Sig_transdc_resp-reg_receiver"/>
</dbReference>
<evidence type="ECO:0000259" key="4">
    <source>
        <dbReference type="PROSITE" id="PS50043"/>
    </source>
</evidence>
<dbReference type="SUPFAM" id="SSF46894">
    <property type="entry name" value="C-terminal effector domain of the bipartite response regulators"/>
    <property type="match status" value="1"/>
</dbReference>
<dbReference type="GO" id="GO:0003677">
    <property type="term" value="F:DNA binding"/>
    <property type="evidence" value="ECO:0007669"/>
    <property type="project" value="UniProtKB-KW"/>
</dbReference>
<keyword evidence="2" id="KW-0238">DNA-binding</keyword>
<keyword evidence="1 3" id="KW-0597">Phosphoprotein</keyword>
<proteinExistence type="predicted"/>
<dbReference type="Gene3D" id="3.40.50.2300">
    <property type="match status" value="1"/>
</dbReference>
<dbReference type="KEGG" id="fiy:BN1229_v1_3558"/>
<feature type="modified residue" description="4-aspartylphosphate" evidence="3">
    <location>
        <position position="61"/>
    </location>
</feature>
<dbReference type="EMBL" id="LN829119">
    <property type="protein sequence ID" value="CPR22125.1"/>
    <property type="molecule type" value="Genomic_DNA"/>
</dbReference>
<accession>A0A0D6JKD8</accession>
<reference evidence="7" key="1">
    <citation type="submission" date="2015-02" db="EMBL/GenBank/DDBJ databases">
        <authorList>
            <person name="Chooi Y.-H."/>
        </authorList>
    </citation>
    <scope>NUCLEOTIDE SEQUENCE [LARGE SCALE GENOMIC DNA]</scope>
    <source>
        <strain evidence="7">strain Y</strain>
    </source>
</reference>
<gene>
    <name evidence="6" type="ORF">YBN1229_v1_3558</name>
</gene>
<dbReference type="KEGG" id="fil:BN1229_v1_2357"/>
<dbReference type="SMART" id="SM00421">
    <property type="entry name" value="HTH_LUXR"/>
    <property type="match status" value="1"/>
</dbReference>
<evidence type="ECO:0000256" key="2">
    <source>
        <dbReference type="ARBA" id="ARBA00023125"/>
    </source>
</evidence>
<dbReference type="PANTHER" id="PTHR45566:SF2">
    <property type="entry name" value="NARL SUBFAMILY"/>
    <property type="match status" value="1"/>
</dbReference>
<dbReference type="PROSITE" id="PS50043">
    <property type="entry name" value="HTH_LUXR_2"/>
    <property type="match status" value="1"/>
</dbReference>
<evidence type="ECO:0000256" key="3">
    <source>
        <dbReference type="PROSITE-ProRule" id="PRU00169"/>
    </source>
</evidence>
<dbReference type="PROSITE" id="PS50110">
    <property type="entry name" value="RESPONSE_REGULATORY"/>
    <property type="match status" value="1"/>
</dbReference>
<dbReference type="CDD" id="cd17535">
    <property type="entry name" value="REC_NarL-like"/>
    <property type="match status" value="1"/>
</dbReference>
<dbReference type="GO" id="GO:0006355">
    <property type="term" value="P:regulation of DNA-templated transcription"/>
    <property type="evidence" value="ECO:0007669"/>
    <property type="project" value="InterPro"/>
</dbReference>
<dbReference type="AlphaFoldDB" id="A0A0D6JKD8"/>
<dbReference type="InterPro" id="IPR016032">
    <property type="entry name" value="Sig_transdc_resp-reg_C-effctor"/>
</dbReference>
<dbReference type="CDD" id="cd06170">
    <property type="entry name" value="LuxR_C_like"/>
    <property type="match status" value="1"/>
</dbReference>
<dbReference type="Proteomes" id="UP000033187">
    <property type="component" value="Chromosome 1"/>
</dbReference>
<dbReference type="InterPro" id="IPR000792">
    <property type="entry name" value="Tscrpt_reg_LuxR_C"/>
</dbReference>
<evidence type="ECO:0000313" key="6">
    <source>
        <dbReference type="EMBL" id="CPR22125.1"/>
    </source>
</evidence>
<evidence type="ECO:0000313" key="7">
    <source>
        <dbReference type="Proteomes" id="UP000033187"/>
    </source>
</evidence>
<dbReference type="InterPro" id="IPR051015">
    <property type="entry name" value="EvgA-like"/>
</dbReference>
<dbReference type="InterPro" id="IPR011006">
    <property type="entry name" value="CheY-like_superfamily"/>
</dbReference>
<protein>
    <submittedName>
        <fullName evidence="6">Putative two-component response regulator</fullName>
    </submittedName>
</protein>
<dbReference type="GO" id="GO:0000160">
    <property type="term" value="P:phosphorelay signal transduction system"/>
    <property type="evidence" value="ECO:0007669"/>
    <property type="project" value="InterPro"/>
</dbReference>
<dbReference type="PRINTS" id="PR00038">
    <property type="entry name" value="HTHLUXR"/>
</dbReference>
<dbReference type="PANTHER" id="PTHR45566">
    <property type="entry name" value="HTH-TYPE TRANSCRIPTIONAL REGULATOR YHJB-RELATED"/>
    <property type="match status" value="1"/>
</dbReference>
<feature type="domain" description="HTH luxR-type" evidence="4">
    <location>
        <begin position="132"/>
        <end position="197"/>
    </location>
</feature>
<dbReference type="InterPro" id="IPR058245">
    <property type="entry name" value="NreC/VraR/RcsB-like_REC"/>
</dbReference>